<feature type="compositionally biased region" description="Polar residues" evidence="1">
    <location>
        <begin position="67"/>
        <end position="78"/>
    </location>
</feature>
<dbReference type="EMBL" id="CDMZ01001411">
    <property type="protein sequence ID" value="CEM32131.1"/>
    <property type="molecule type" value="Genomic_DNA"/>
</dbReference>
<feature type="compositionally biased region" description="Polar residues" evidence="1">
    <location>
        <begin position="32"/>
        <end position="48"/>
    </location>
</feature>
<evidence type="ECO:0000313" key="2">
    <source>
        <dbReference type="EMBL" id="CEM32131.1"/>
    </source>
</evidence>
<feature type="compositionally biased region" description="Pro residues" evidence="1">
    <location>
        <begin position="52"/>
        <end position="65"/>
    </location>
</feature>
<dbReference type="AlphaFoldDB" id="A0A0G4GPK5"/>
<evidence type="ECO:0000256" key="1">
    <source>
        <dbReference type="SAM" id="MobiDB-lite"/>
    </source>
</evidence>
<proteinExistence type="predicted"/>
<feature type="region of interest" description="Disordered" evidence="1">
    <location>
        <begin position="18"/>
        <end position="119"/>
    </location>
</feature>
<gene>
    <name evidence="2" type="ORF">Cvel_22781</name>
</gene>
<reference evidence="2" key="1">
    <citation type="submission" date="2014-11" db="EMBL/GenBank/DDBJ databases">
        <authorList>
            <person name="Otto D Thomas"/>
            <person name="Naeem Raeece"/>
        </authorList>
    </citation>
    <scope>NUCLEOTIDE SEQUENCE</scope>
</reference>
<dbReference type="VEuPathDB" id="CryptoDB:Cvel_22781"/>
<protein>
    <submittedName>
        <fullName evidence="2">Uncharacterized protein</fullName>
    </submittedName>
</protein>
<feature type="compositionally biased region" description="Low complexity" evidence="1">
    <location>
        <begin position="96"/>
        <end position="119"/>
    </location>
</feature>
<accession>A0A0G4GPK5</accession>
<sequence>MQPADSCFESHPQILKAPLMSTPPAHVPALPPTSSTCSSNEPIPSCTSLEAYPPPERPVVPPPTRHAPQTVSPLSGVSTDEGEPSMTVETVLEHWGPGPQTQQAPPPAAAGAGPAHHQQQQEFLFPRGAGLWGSAAAAAPCGVWGNTATMVVTEARDSESVDPFLA</sequence>
<name>A0A0G4GPK5_9ALVE</name>
<organism evidence="2">
    <name type="scientific">Chromera velia CCMP2878</name>
    <dbReference type="NCBI Taxonomy" id="1169474"/>
    <lineage>
        <taxon>Eukaryota</taxon>
        <taxon>Sar</taxon>
        <taxon>Alveolata</taxon>
        <taxon>Colpodellida</taxon>
        <taxon>Chromeraceae</taxon>
        <taxon>Chromera</taxon>
    </lineage>
</organism>